<dbReference type="CDD" id="cd00609">
    <property type="entry name" value="AAT_like"/>
    <property type="match status" value="1"/>
</dbReference>
<dbReference type="InterPro" id="IPR015424">
    <property type="entry name" value="PyrdxlP-dep_Trfase"/>
</dbReference>
<comment type="cofactor">
    <cofactor evidence="1 3">
        <name>pyridoxal 5'-phosphate</name>
        <dbReference type="ChEBI" id="CHEBI:597326"/>
    </cofactor>
</comment>
<protein>
    <recommendedName>
        <fullName evidence="3">Aminotransferase</fullName>
        <ecNumber evidence="3">2.6.1.-</ecNumber>
    </recommendedName>
</protein>
<dbReference type="EMBL" id="LFWV01000002">
    <property type="protein sequence ID" value="KON32420.1"/>
    <property type="molecule type" value="Genomic_DNA"/>
</dbReference>
<dbReference type="PANTHER" id="PTHR42885">
    <property type="entry name" value="HISTIDINOL-PHOSPHATE AMINOTRANSFERASE-RELATED"/>
    <property type="match status" value="1"/>
</dbReference>
<proteinExistence type="inferred from homology"/>
<dbReference type="SUPFAM" id="SSF53383">
    <property type="entry name" value="PLP-dependent transferases"/>
    <property type="match status" value="1"/>
</dbReference>
<evidence type="ECO:0000313" key="5">
    <source>
        <dbReference type="EMBL" id="KON32420.1"/>
    </source>
</evidence>
<keyword evidence="3" id="KW-0808">Transferase</keyword>
<dbReference type="Pfam" id="PF00155">
    <property type="entry name" value="Aminotran_1_2"/>
    <property type="match status" value="1"/>
</dbReference>
<dbReference type="InterPro" id="IPR004838">
    <property type="entry name" value="NHTrfase_class1_PyrdxlP-BS"/>
</dbReference>
<dbReference type="Gene3D" id="3.40.640.10">
    <property type="entry name" value="Type I PLP-dependent aspartate aminotransferase-like (Major domain)"/>
    <property type="match status" value="1"/>
</dbReference>
<dbReference type="InterPro" id="IPR015422">
    <property type="entry name" value="PyrdxlP-dep_Trfase_small"/>
</dbReference>
<keyword evidence="2" id="KW-0663">Pyridoxal phosphate</keyword>
<keyword evidence="3" id="KW-0032">Aminotransferase</keyword>
<evidence type="ECO:0000256" key="3">
    <source>
        <dbReference type="RuleBase" id="RU000481"/>
    </source>
</evidence>
<gene>
    <name evidence="5" type="ORF">AC478_00270</name>
</gene>
<dbReference type="GO" id="GO:0008483">
    <property type="term" value="F:transaminase activity"/>
    <property type="evidence" value="ECO:0007669"/>
    <property type="project" value="UniProtKB-KW"/>
</dbReference>
<accession>A0A0M0BVM7</accession>
<dbReference type="EC" id="2.6.1.-" evidence="3"/>
<dbReference type="InterPro" id="IPR015421">
    <property type="entry name" value="PyrdxlP-dep_Trfase_major"/>
</dbReference>
<dbReference type="GO" id="GO:0030170">
    <property type="term" value="F:pyridoxal phosphate binding"/>
    <property type="evidence" value="ECO:0007669"/>
    <property type="project" value="InterPro"/>
</dbReference>
<dbReference type="InterPro" id="IPR004839">
    <property type="entry name" value="Aminotransferase_I/II_large"/>
</dbReference>
<dbReference type="AlphaFoldDB" id="A0A0M0BVM7"/>
<comment type="similarity">
    <text evidence="3">Belongs to the class-I pyridoxal-phosphate-dependent aminotransferase family.</text>
</comment>
<dbReference type="PROSITE" id="PS00105">
    <property type="entry name" value="AA_TRANSFER_CLASS_1"/>
    <property type="match status" value="1"/>
</dbReference>
<reference evidence="6" key="1">
    <citation type="submission" date="2015-06" db="EMBL/GenBank/DDBJ databases">
        <title>New insights into the roles of widespread benthic archaea in carbon and nitrogen cycling.</title>
        <authorList>
            <person name="Lazar C.S."/>
            <person name="Baker B.J."/>
            <person name="Seitz K.W."/>
            <person name="Hyde A.S."/>
            <person name="Dick G.J."/>
            <person name="Hinrichs K.-U."/>
            <person name="Teske A.P."/>
        </authorList>
    </citation>
    <scope>NUCLEOTIDE SEQUENCE [LARGE SCALE GENOMIC DNA]</scope>
</reference>
<comment type="caution">
    <text evidence="5">The sequence shown here is derived from an EMBL/GenBank/DDBJ whole genome shotgun (WGS) entry which is preliminary data.</text>
</comment>
<dbReference type="PANTHER" id="PTHR42885:SF1">
    <property type="entry name" value="THREONINE-PHOSPHATE DECARBOXYLASE"/>
    <property type="match status" value="1"/>
</dbReference>
<name>A0A0M0BVM7_9ARCH</name>
<dbReference type="PATRIC" id="fig|1685125.3.peg.762"/>
<evidence type="ECO:0000259" key="4">
    <source>
        <dbReference type="Pfam" id="PF00155"/>
    </source>
</evidence>
<feature type="domain" description="Aminotransferase class I/classII large" evidence="4">
    <location>
        <begin position="45"/>
        <end position="364"/>
    </location>
</feature>
<dbReference type="Gene3D" id="3.90.1150.10">
    <property type="entry name" value="Aspartate Aminotransferase, domain 1"/>
    <property type="match status" value="1"/>
</dbReference>
<organism evidence="5 6">
    <name type="scientific">miscellaneous Crenarchaeota group-1 archaeon SG8-32-3</name>
    <dbReference type="NCBI Taxonomy" id="1685125"/>
    <lineage>
        <taxon>Archaea</taxon>
        <taxon>Candidatus Bathyarchaeota</taxon>
        <taxon>MCG-1</taxon>
    </lineage>
</organism>
<evidence type="ECO:0000256" key="2">
    <source>
        <dbReference type="ARBA" id="ARBA00022898"/>
    </source>
</evidence>
<dbReference type="Proteomes" id="UP000054016">
    <property type="component" value="Unassembled WGS sequence"/>
</dbReference>
<evidence type="ECO:0000256" key="1">
    <source>
        <dbReference type="ARBA" id="ARBA00001933"/>
    </source>
</evidence>
<evidence type="ECO:0000313" key="6">
    <source>
        <dbReference type="Proteomes" id="UP000054016"/>
    </source>
</evidence>
<sequence>MANPCKQKRFVSHGGDVWGFARKHNIPVERVLDFSGPINFLGPSSKAVEAVNQYANLIKFYPDPNPVELKTKIAGYVGHGVDASNIILGNGSIELIYMITETFPCSFKAVIPVPSFTEYEKAALRVGGEPVFVKLPDNFKLDVEKVKKAVTKDTRIVSICNPHSPSGTLYSKESVLDLVEFCNREKIIVSVDENYIEFAEKGQDSTMAGYAKKYENLFVIRSVTKFYGMPGIRLGYGIATESLIDTLQTVRQPWSINSLAGYATLAALKDTEFIANTKRIIAKERVRFAEMLSEIGGLHVFPSVTNFLLVKILIEKVTATVLKEELAKEGLLIRDCSTFMGLDDRYFRVTVRSFEENLRLVKALKKALEIAYEK</sequence>